<dbReference type="GO" id="GO:0004386">
    <property type="term" value="F:helicase activity"/>
    <property type="evidence" value="ECO:0007669"/>
    <property type="project" value="UniProtKB-KW"/>
</dbReference>
<dbReference type="FunFam" id="3.40.50.300:FF:000577">
    <property type="entry name" value="lymphoid-specific helicase isoform X1"/>
    <property type="match status" value="1"/>
</dbReference>
<comment type="function">
    <text evidence="16">Plays an essential role in normal development and survival. Involved in regulation of the expansion or survival of lymphoid cells. Required for de novo or maintenance DNA methylation. May control silencing of the imprinted CDKN1C gene through DNA methylation. May play a role in formation and organization of heterochromatin, implying a functional role in the regulation of transcription and mitosis.</text>
</comment>
<keyword evidence="15" id="KW-0131">Cell cycle</keyword>
<accession>A0AAW0XAW5</accession>
<dbReference type="GO" id="GO:0005634">
    <property type="term" value="C:nucleus"/>
    <property type="evidence" value="ECO:0007669"/>
    <property type="project" value="UniProtKB-SubCell"/>
</dbReference>
<keyword evidence="10" id="KW-0067">ATP-binding</keyword>
<keyword evidence="9" id="KW-0347">Helicase</keyword>
<dbReference type="GO" id="GO:0005524">
    <property type="term" value="F:ATP binding"/>
    <property type="evidence" value="ECO:0007669"/>
    <property type="project" value="UniProtKB-KW"/>
</dbReference>
<dbReference type="AlphaFoldDB" id="A0AAW0XAW5"/>
<dbReference type="InterPro" id="IPR001650">
    <property type="entry name" value="Helicase_C-like"/>
</dbReference>
<name>A0AAW0XAW5_CHEQU</name>
<evidence type="ECO:0000256" key="12">
    <source>
        <dbReference type="ARBA" id="ARBA00023054"/>
    </source>
</evidence>
<keyword evidence="8" id="KW-0378">Hydrolase</keyword>
<evidence type="ECO:0000256" key="10">
    <source>
        <dbReference type="ARBA" id="ARBA00022840"/>
    </source>
</evidence>
<evidence type="ECO:0000256" key="2">
    <source>
        <dbReference type="ARBA" id="ARBA00007025"/>
    </source>
</evidence>
<keyword evidence="13" id="KW-0804">Transcription</keyword>
<proteinExistence type="inferred from homology"/>
<evidence type="ECO:0000256" key="5">
    <source>
        <dbReference type="ARBA" id="ARBA00022618"/>
    </source>
</evidence>
<comment type="caution">
    <text evidence="21">The sequence shown here is derived from an EMBL/GenBank/DDBJ whole genome shotgun (WGS) entry which is preliminary data.</text>
</comment>
<evidence type="ECO:0000256" key="18">
    <source>
        <dbReference type="SAM" id="MobiDB-lite"/>
    </source>
</evidence>
<dbReference type="PROSITE" id="PS51194">
    <property type="entry name" value="HELICASE_CTER"/>
    <property type="match status" value="1"/>
</dbReference>
<dbReference type="Gene3D" id="3.40.50.10810">
    <property type="entry name" value="Tandem AAA-ATPase domain"/>
    <property type="match status" value="1"/>
</dbReference>
<dbReference type="GO" id="GO:0031508">
    <property type="term" value="P:pericentric heterochromatin formation"/>
    <property type="evidence" value="ECO:0007669"/>
    <property type="project" value="TreeGrafter"/>
</dbReference>
<keyword evidence="11" id="KW-0805">Transcription regulation</keyword>
<dbReference type="GO" id="GO:0016787">
    <property type="term" value="F:hydrolase activity"/>
    <property type="evidence" value="ECO:0007669"/>
    <property type="project" value="UniProtKB-KW"/>
</dbReference>
<feature type="domain" description="Helicase ATP-binding" evidence="19">
    <location>
        <begin position="221"/>
        <end position="393"/>
    </location>
</feature>
<feature type="compositionally biased region" description="Basic and acidic residues" evidence="18">
    <location>
        <begin position="121"/>
        <end position="136"/>
    </location>
</feature>
<feature type="compositionally biased region" description="Basic and acidic residues" evidence="18">
    <location>
        <begin position="18"/>
        <end position="28"/>
    </location>
</feature>
<evidence type="ECO:0000256" key="16">
    <source>
        <dbReference type="ARBA" id="ARBA00053349"/>
    </source>
</evidence>
<evidence type="ECO:0000259" key="20">
    <source>
        <dbReference type="PROSITE" id="PS51194"/>
    </source>
</evidence>
<evidence type="ECO:0000313" key="22">
    <source>
        <dbReference type="Proteomes" id="UP001445076"/>
    </source>
</evidence>
<dbReference type="PANTHER" id="PTHR47161">
    <property type="entry name" value="LYMPHOID-SPECIFIC HELICASE"/>
    <property type="match status" value="1"/>
</dbReference>
<comment type="subcellular location">
    <subcellularLocation>
        <location evidence="1">Nucleus</location>
    </subcellularLocation>
</comment>
<evidence type="ECO:0000256" key="6">
    <source>
        <dbReference type="ARBA" id="ARBA00022741"/>
    </source>
</evidence>
<dbReference type="PROSITE" id="PS51192">
    <property type="entry name" value="HELICASE_ATP_BIND_1"/>
    <property type="match status" value="1"/>
</dbReference>
<dbReference type="SMART" id="SM00487">
    <property type="entry name" value="DEXDc"/>
    <property type="match status" value="1"/>
</dbReference>
<dbReference type="GO" id="GO:0005721">
    <property type="term" value="C:pericentric heterochromatin"/>
    <property type="evidence" value="ECO:0007669"/>
    <property type="project" value="TreeGrafter"/>
</dbReference>
<dbReference type="GO" id="GO:0006346">
    <property type="term" value="P:DNA methylation-dependent constitutive heterochromatin formation"/>
    <property type="evidence" value="ECO:0007669"/>
    <property type="project" value="TreeGrafter"/>
</dbReference>
<dbReference type="SUPFAM" id="SSF52540">
    <property type="entry name" value="P-loop containing nucleoside triphosphate hydrolases"/>
    <property type="match status" value="2"/>
</dbReference>
<feature type="region of interest" description="Disordered" evidence="18">
    <location>
        <begin position="1"/>
        <end position="28"/>
    </location>
</feature>
<dbReference type="InterPro" id="IPR014001">
    <property type="entry name" value="Helicase_ATP-bd"/>
</dbReference>
<sequence length="830" mass="95658">MVSSNKLKEDTASLAESSESRMSVEDSEIEGCKFEKTLVTTEMLAEEEKLEAANVKEAEMIRLQVEARKHNEAQLQEQRYKRLMHLLNKSEFYSQFLLNQIESQEAAKRSIRKSRSNTQSAKHDTNKENIKSEGNRSQESASGTTSKKRKLNSDSTGQQRKKTMYDKYNISDVIDTDIVKAKIESGSFEEDNGNTDREAQPCLFENGTMRPYQLDGFTWLVVLFENGVNGILGDEMGLGKTIQCIALICHLVQQGVPGPFLVCGPLSTLPNWMSEFERFAPKIPTLLYHGSEAQRKEKRGQIKIKVPVEGAPVAVHPVIITSYEVAIRDAKFLNKHQWRYICVDEGHRLRNYKCLLTKALNTYPSTNRLLMTGTPLQNNLAELWGLLNFLMPDIFDSLDVFESWLDVTDMMEDGSDEKIIHQEKEKHVISTLMKILSPFFLRRVKKDVDLDIPPKKELLVYTPMTPLQVQLYEATLTSNYDLFSNLKTCEPETCEYDKRGRPKRKSKRDTDYSLFMNEQDNLSEESLDKFIEGLRKFHEKPVQNEVKRTSFIRVKLQNKMMQCRKIVNHPYLINYPLNSDGTFKVDNGLLEVSGKLQVLDQLLGELYKRKHRVLLFSQMTMLMDILEDYLTLRPQYKYKRLDGNCSLEDRQNDIKEFNDKDSTDFLFLLSTRAGGLGINLASADTVIIYDSDWNPQSDLQAQDRCHRIGQTSPVLVLRLITASTVDERIVERAATKRKLEKLIIQSGKFKAAKQSDRVFEKVIDEEELIRLLKERDHDRIHRTTTGHVFTKEELNQLLDRSDMAVKGKDRKHKRQLAFNGVFKVVNESDL</sequence>
<keyword evidence="3" id="KW-0217">Developmental protein</keyword>
<organism evidence="21 22">
    <name type="scientific">Cherax quadricarinatus</name>
    <name type="common">Australian red claw crayfish</name>
    <dbReference type="NCBI Taxonomy" id="27406"/>
    <lineage>
        <taxon>Eukaryota</taxon>
        <taxon>Metazoa</taxon>
        <taxon>Ecdysozoa</taxon>
        <taxon>Arthropoda</taxon>
        <taxon>Crustacea</taxon>
        <taxon>Multicrustacea</taxon>
        <taxon>Malacostraca</taxon>
        <taxon>Eumalacostraca</taxon>
        <taxon>Eucarida</taxon>
        <taxon>Decapoda</taxon>
        <taxon>Pleocyemata</taxon>
        <taxon>Astacidea</taxon>
        <taxon>Parastacoidea</taxon>
        <taxon>Parastacidae</taxon>
        <taxon>Cherax</taxon>
    </lineage>
</organism>
<evidence type="ECO:0000256" key="17">
    <source>
        <dbReference type="ARBA" id="ARBA00081399"/>
    </source>
</evidence>
<evidence type="ECO:0000256" key="13">
    <source>
        <dbReference type="ARBA" id="ARBA00023163"/>
    </source>
</evidence>
<feature type="domain" description="Helicase C-terminal" evidence="20">
    <location>
        <begin position="598"/>
        <end position="763"/>
    </location>
</feature>
<evidence type="ECO:0000256" key="3">
    <source>
        <dbReference type="ARBA" id="ARBA00022473"/>
    </source>
</evidence>
<evidence type="ECO:0000256" key="8">
    <source>
        <dbReference type="ARBA" id="ARBA00022801"/>
    </source>
</evidence>
<keyword evidence="7" id="KW-0498">Mitosis</keyword>
<feature type="compositionally biased region" description="Basic and acidic residues" evidence="18">
    <location>
        <begin position="1"/>
        <end position="11"/>
    </location>
</feature>
<evidence type="ECO:0000256" key="9">
    <source>
        <dbReference type="ARBA" id="ARBA00022806"/>
    </source>
</evidence>
<evidence type="ECO:0000256" key="4">
    <source>
        <dbReference type="ARBA" id="ARBA00022553"/>
    </source>
</evidence>
<evidence type="ECO:0000256" key="11">
    <source>
        <dbReference type="ARBA" id="ARBA00023015"/>
    </source>
</evidence>
<dbReference type="Pfam" id="PF00176">
    <property type="entry name" value="SNF2-rel_dom"/>
    <property type="match status" value="1"/>
</dbReference>
<evidence type="ECO:0000313" key="21">
    <source>
        <dbReference type="EMBL" id="KAK8741615.1"/>
    </source>
</evidence>
<evidence type="ECO:0000259" key="19">
    <source>
        <dbReference type="PROSITE" id="PS51192"/>
    </source>
</evidence>
<dbReference type="Proteomes" id="UP001445076">
    <property type="component" value="Unassembled WGS sequence"/>
</dbReference>
<keyword evidence="22" id="KW-1185">Reference proteome</keyword>
<dbReference type="InterPro" id="IPR038718">
    <property type="entry name" value="SNF2-like_sf"/>
</dbReference>
<gene>
    <name evidence="21" type="ORF">OTU49_002302</name>
</gene>
<comment type="similarity">
    <text evidence="2">Belongs to the SNF2/RAD54 helicase family.</text>
</comment>
<dbReference type="EMBL" id="JARKIK010000030">
    <property type="protein sequence ID" value="KAK8741615.1"/>
    <property type="molecule type" value="Genomic_DNA"/>
</dbReference>
<keyword evidence="14" id="KW-0539">Nucleus</keyword>
<reference evidence="21 22" key="1">
    <citation type="journal article" date="2024" name="BMC Genomics">
        <title>Genome assembly of redclaw crayfish (Cherax quadricarinatus) provides insights into its immune adaptation and hypoxia tolerance.</title>
        <authorList>
            <person name="Liu Z."/>
            <person name="Zheng J."/>
            <person name="Li H."/>
            <person name="Fang K."/>
            <person name="Wang S."/>
            <person name="He J."/>
            <person name="Zhou D."/>
            <person name="Weng S."/>
            <person name="Chi M."/>
            <person name="Gu Z."/>
            <person name="He J."/>
            <person name="Li F."/>
            <person name="Wang M."/>
        </authorList>
    </citation>
    <scope>NUCLEOTIDE SEQUENCE [LARGE SCALE GENOMIC DNA]</scope>
    <source>
        <strain evidence="21">ZL_2023a</strain>
    </source>
</reference>
<dbReference type="InterPro" id="IPR000330">
    <property type="entry name" value="SNF2_N"/>
</dbReference>
<dbReference type="SMART" id="SM00490">
    <property type="entry name" value="HELICc"/>
    <property type="match status" value="1"/>
</dbReference>
<protein>
    <recommendedName>
        <fullName evidence="17">Proliferation-associated SNF2-like protein</fullName>
    </recommendedName>
</protein>
<dbReference type="GO" id="GO:0051301">
    <property type="term" value="P:cell division"/>
    <property type="evidence" value="ECO:0007669"/>
    <property type="project" value="UniProtKB-KW"/>
</dbReference>
<keyword evidence="12" id="KW-0175">Coiled coil</keyword>
<dbReference type="InterPro" id="IPR027417">
    <property type="entry name" value="P-loop_NTPase"/>
</dbReference>
<evidence type="ECO:0000256" key="15">
    <source>
        <dbReference type="ARBA" id="ARBA00023306"/>
    </source>
</evidence>
<dbReference type="Gene3D" id="3.40.50.300">
    <property type="entry name" value="P-loop containing nucleotide triphosphate hydrolases"/>
    <property type="match status" value="1"/>
</dbReference>
<dbReference type="GO" id="GO:0044027">
    <property type="term" value="P:negative regulation of gene expression via chromosomal CpG island methylation"/>
    <property type="evidence" value="ECO:0007669"/>
    <property type="project" value="TreeGrafter"/>
</dbReference>
<dbReference type="FunFam" id="3.40.50.10810:FF:000015">
    <property type="entry name" value="lymphoid-specific helicase isoform X1"/>
    <property type="match status" value="1"/>
</dbReference>
<evidence type="ECO:0000256" key="1">
    <source>
        <dbReference type="ARBA" id="ARBA00004123"/>
    </source>
</evidence>
<dbReference type="CDD" id="cd18793">
    <property type="entry name" value="SF2_C_SNF"/>
    <property type="match status" value="1"/>
</dbReference>
<feature type="region of interest" description="Disordered" evidence="18">
    <location>
        <begin position="108"/>
        <end position="162"/>
    </location>
</feature>
<dbReference type="Pfam" id="PF00271">
    <property type="entry name" value="Helicase_C"/>
    <property type="match status" value="1"/>
</dbReference>
<keyword evidence="6" id="KW-0547">Nucleotide-binding</keyword>
<keyword evidence="4" id="KW-0597">Phosphoprotein</keyword>
<dbReference type="PANTHER" id="PTHR47161:SF1">
    <property type="entry name" value="LYMPHOID-SPECIFIC HELICASE"/>
    <property type="match status" value="1"/>
</dbReference>
<dbReference type="GO" id="GO:0003682">
    <property type="term" value="F:chromatin binding"/>
    <property type="evidence" value="ECO:0007669"/>
    <property type="project" value="TreeGrafter"/>
</dbReference>
<evidence type="ECO:0000256" key="14">
    <source>
        <dbReference type="ARBA" id="ARBA00023242"/>
    </source>
</evidence>
<keyword evidence="5" id="KW-0132">Cell division</keyword>
<evidence type="ECO:0000256" key="7">
    <source>
        <dbReference type="ARBA" id="ARBA00022776"/>
    </source>
</evidence>
<dbReference type="InterPro" id="IPR049730">
    <property type="entry name" value="SNF2/RAD54-like_C"/>
</dbReference>